<dbReference type="PANTHER" id="PTHR35377:SF5">
    <property type="entry name" value="ANTITOXIN VAPB46"/>
    <property type="match status" value="1"/>
</dbReference>
<reference evidence="2 3" key="1">
    <citation type="journal article" date="2013" name="Genome Announc.">
        <title>Complete Genome Sequence of Mycobacterium massiliense Clinical Strain Asan 50594, Belonging to the Type II Genotype.</title>
        <authorList>
            <person name="Kim B.J."/>
            <person name="Kim B.R."/>
            <person name="Hong S.H."/>
            <person name="Seok S.H."/>
            <person name="Kook Y.H."/>
            <person name="Kim B.J."/>
        </authorList>
    </citation>
    <scope>NUCLEOTIDE SEQUENCE [LARGE SCALE GENOMIC DNA]</scope>
    <source>
        <strain evidence="2 3">50594</strain>
    </source>
</reference>
<dbReference type="GO" id="GO:0097351">
    <property type="term" value="F:toxin sequestering activity"/>
    <property type="evidence" value="ECO:0007669"/>
    <property type="project" value="TreeGrafter"/>
</dbReference>
<sequence>MGEVPIRELNQQTRKVINRVKAGEEIAVTDHGELIAHIIPAATGPLAALISAGKVLPAAQGPAPRAMIHAPDQPEAGVLLEKLRSEERY</sequence>
<keyword evidence="2" id="KW-0614">Plasmid</keyword>
<protein>
    <submittedName>
        <fullName evidence="2">Antitoxin</fullName>
    </submittedName>
</protein>
<comment type="similarity">
    <text evidence="1">Belongs to the phD/YefM antitoxin family.</text>
</comment>
<dbReference type="InterPro" id="IPR036165">
    <property type="entry name" value="YefM-like_sf"/>
</dbReference>
<dbReference type="AlphaFoldDB" id="A0AB33AJ13"/>
<dbReference type="NCBIfam" id="TIGR01552">
    <property type="entry name" value="phd_fam"/>
    <property type="match status" value="1"/>
</dbReference>
<dbReference type="InterPro" id="IPR051416">
    <property type="entry name" value="phD-YefM_TA_antitoxins"/>
</dbReference>
<gene>
    <name evidence="2" type="ORF">MASS_2p0005</name>
</gene>
<dbReference type="PANTHER" id="PTHR35377">
    <property type="entry name" value="ANTITOXIN VAPB49-RELATED-RELATED"/>
    <property type="match status" value="1"/>
</dbReference>
<proteinExistence type="inferred from homology"/>
<organism evidence="2 3">
    <name type="scientific">Mycobacteroides abscessus subsp. bolletii 50594</name>
    <dbReference type="NCBI Taxonomy" id="1303024"/>
    <lineage>
        <taxon>Bacteria</taxon>
        <taxon>Bacillati</taxon>
        <taxon>Actinomycetota</taxon>
        <taxon>Actinomycetes</taxon>
        <taxon>Mycobacteriales</taxon>
        <taxon>Mycobacteriaceae</taxon>
        <taxon>Mycobacteroides</taxon>
        <taxon>Mycobacteroides abscessus</taxon>
    </lineage>
</organism>
<accession>A0AB33AJ13</accession>
<name>A0AB33AJ13_9MYCO</name>
<evidence type="ECO:0000313" key="3">
    <source>
        <dbReference type="Proteomes" id="UP000013961"/>
    </source>
</evidence>
<dbReference type="RefSeq" id="WP_016341420.1">
    <property type="nucleotide sequence ID" value="NC_021279.1"/>
</dbReference>
<dbReference type="SUPFAM" id="SSF143120">
    <property type="entry name" value="YefM-like"/>
    <property type="match status" value="1"/>
</dbReference>
<dbReference type="KEGG" id="mabb:MASS_2p0005"/>
<geneLocation type="plasmid" evidence="2 3">
    <name>2</name>
</geneLocation>
<evidence type="ECO:0000313" key="2">
    <source>
        <dbReference type="EMBL" id="AGM31716.1"/>
    </source>
</evidence>
<dbReference type="EMBL" id="CP004376">
    <property type="protein sequence ID" value="AGM31716.1"/>
    <property type="molecule type" value="Genomic_DNA"/>
</dbReference>
<dbReference type="Proteomes" id="UP000013961">
    <property type="component" value="Plasmid 2"/>
</dbReference>
<evidence type="ECO:0000256" key="1">
    <source>
        <dbReference type="ARBA" id="ARBA00009981"/>
    </source>
</evidence>